<evidence type="ECO:0000313" key="2">
    <source>
        <dbReference type="Proteomes" id="UP000828922"/>
    </source>
</evidence>
<proteinExistence type="predicted"/>
<keyword evidence="2" id="KW-1185">Reference proteome</keyword>
<protein>
    <submittedName>
        <fullName evidence="1">Uncharacterized protein</fullName>
    </submittedName>
</protein>
<dbReference type="EMBL" id="CM038913">
    <property type="protein sequence ID" value="KAH9557387.1"/>
    <property type="molecule type" value="Genomic_DNA"/>
</dbReference>
<reference evidence="2" key="1">
    <citation type="journal article" date="2022" name="New Phytol.">
        <title>Phylogenomic structure and speciation in an emerging model: the Sphagnum magellanicum complex (Bryophyta).</title>
        <authorList>
            <person name="Shaw A.J."/>
            <person name="Piatkowski B."/>
            <person name="Duffy A.M."/>
            <person name="Aguero B."/>
            <person name="Imwattana K."/>
            <person name="Nieto-Lugilde M."/>
            <person name="Healey A."/>
            <person name="Weston D.J."/>
            <person name="Patel M.N."/>
            <person name="Schmutz J."/>
            <person name="Grimwood J."/>
            <person name="Yavitt J.B."/>
            <person name="Hassel K."/>
            <person name="Stenoien H.K."/>
            <person name="Flatberg K.I."/>
            <person name="Bickford C.P."/>
            <person name="Hicks K.A."/>
        </authorList>
    </citation>
    <scope>NUCLEOTIDE SEQUENCE [LARGE SCALE GENOMIC DNA]</scope>
</reference>
<name>A0ACB8HMB5_9BRYO</name>
<sequence length="1745" mass="194608">MSHTLIHAMDASSDAGHGEWRFSGDAVGAERPSESDSEGSMKRRKIEADAGRYAATRQDADSNDEEDCGSENESEGEERGRDDEEGGDFFHHLSEVRYRDLLAERLQHHRKKRLKEAIAARTTVASALMFKSERSRGDSSGDKQIWIHDKGDVNYSNHYTPKFEPDLNFPDQGDIGVGLVYQKEAVRMGVKKAGPGSLLDLGGGLKFEIPLYYDELAASLHLPSFASLQIEERIVYGRLKSMAFFSAMDSDPWSQSWRLQSETGESWRKAPLDDANQRALPPTMQKRFGLQVLDSNMRIPSSDSICEDFGGGSEAGSLEETSATVRHIATESGQLRLCEVKILETSDGYELVQRKVQKNEPVARDPKEVALEDEEKTFKYWINLVRKDLPKHHKSFLSYFKKLSQDVKRAAELCQREVKNRNARSLKMMKAAPMRTRRLARDMIMFWKKWDKEQVELRRKEEKDAAEALKRDQELREAKRQQQRLNFLLTQTELYSHFMQNKMAGLTIQPSQLMTVETDATSSSPIEDVSGSHGQDAAEEAALKEEAFQAASLAVSQQVQRTSAFDNESSKLRQAAGAGGEVAARDGGKTRDGVADIDLLNPSTMPTTSSVQQPKMFHGSLKEYQLKGLQWLVNCYEQGLNGILADEMGLGKTIQAMAFLGHLAEEKNIWGPFLVVAPASVLNNWADEVNRFCPDLRILPYWGAANERAVLRKNINPNRLYRREAGFHVLITSYQLLVSDEKYFKRVKWQYMVLDEAQAIKSASSQRWKTLLSFNCRNRLLLTGTPIQNSMAELWALLHFIMPTLFDSHEQFNEWFSKGIEGHAEHGGTLNEHQLTRLHSILKPFMLRRVKKDVITEMTNKKEVVVPCSLSSRQQALYQAIKNKISVADLFAGGQLNDKKVLNLMNIVIQLRKVCNHPELFERNEGQSSVHFATIPQSLLPPPFGELEDIYFAGACNPVSYKVPKLLYRDGMRCLPTDSSGSTQGFLEKWIRTNFNVFSPENVHVSSLGREEHGKSTAGLALSGAFGFIRLSNLSPPEVAFLARASSLEQCLFALLSSRVSPPSELHGPITMGSQGVQNSPDEGLHSGRGSLFLEVSGEENEDSRIKAVQRLLMLPSRSESGFLRAKHPAGPLWQPFEALAVSPEERFLGSVGLLRSVRSFMPPVRAPQISVVCSDRGFVNQRTEELHSAWLKRMLVGFARTSEYSGPAVPRQSPCFFEADEVRGCSLQPLLALPFRIFGSAPPLQSFDFAKMLTDSGKLQTLDVLLKRLRAQNHRVLLFAQMTKMLNILEDYMNYRKYKYLRLDGSSTIMDRRDMVKDFQHRSDIFVFLLSTRAGGLGINLTAADTVIFYESDWNPTMDLQAMDRAHRLGQTKEVTVYRLICKGTVEEKIVKRASQKNTVQQLVMTGGQSVQGDVLEAEEVVSLLLDDAELEAKMREQNSKQVDKKGRRRKGWAVAGGLKGVRLDAEGGASLDDEILAAPVEVTSNGGDTSVTAEKGVTGNVLDEAMVSGNKRRRSLEMKPPKPPKVPRPARAPKVPKEPKSLKLAKPSRELKTMKEPRPPRDPRLPKTSRQSKKGTGPSESSTPLISTMANGPGDGYPLTSTTELDQPLEETQDFGTNGDHVSTLGLIDESDLLPADFADMPMQTSSTQVVKSSTGRGERGKGNGKQQASSSRMAEKLVQSSGPKKATEILAAGEESWSNTENVDFKIIPDKVGSLKLSLHKHHLHNPSSENGSAMSVTFKDI</sequence>
<comment type="caution">
    <text evidence="1">The sequence shown here is derived from an EMBL/GenBank/DDBJ whole genome shotgun (WGS) entry which is preliminary data.</text>
</comment>
<accession>A0ACB8HMB5</accession>
<gene>
    <name evidence="1" type="ORF">CY35_07G082900</name>
</gene>
<evidence type="ECO:0000313" key="1">
    <source>
        <dbReference type="EMBL" id="KAH9557387.1"/>
    </source>
</evidence>
<organism evidence="1 2">
    <name type="scientific">Sphagnum magellanicum</name>
    <dbReference type="NCBI Taxonomy" id="128215"/>
    <lineage>
        <taxon>Eukaryota</taxon>
        <taxon>Viridiplantae</taxon>
        <taxon>Streptophyta</taxon>
        <taxon>Embryophyta</taxon>
        <taxon>Bryophyta</taxon>
        <taxon>Sphagnophytina</taxon>
        <taxon>Sphagnopsida</taxon>
        <taxon>Sphagnales</taxon>
        <taxon>Sphagnaceae</taxon>
        <taxon>Sphagnum</taxon>
    </lineage>
</organism>
<dbReference type="Proteomes" id="UP000828922">
    <property type="component" value="Linkage Group LG07"/>
</dbReference>